<evidence type="ECO:0000313" key="1">
    <source>
        <dbReference type="EMBL" id="MBW80668.1"/>
    </source>
</evidence>
<organism evidence="1">
    <name type="scientific">Rhizophora mucronata</name>
    <name type="common">Asiatic mangrove</name>
    <dbReference type="NCBI Taxonomy" id="61149"/>
    <lineage>
        <taxon>Eukaryota</taxon>
        <taxon>Viridiplantae</taxon>
        <taxon>Streptophyta</taxon>
        <taxon>Embryophyta</taxon>
        <taxon>Tracheophyta</taxon>
        <taxon>Spermatophyta</taxon>
        <taxon>Magnoliopsida</taxon>
        <taxon>eudicotyledons</taxon>
        <taxon>Gunneridae</taxon>
        <taxon>Pentapetalae</taxon>
        <taxon>rosids</taxon>
        <taxon>fabids</taxon>
        <taxon>Malpighiales</taxon>
        <taxon>Rhizophoraceae</taxon>
        <taxon>Rhizophora</taxon>
    </lineage>
</organism>
<protein>
    <submittedName>
        <fullName evidence="1">Uncharacterized protein</fullName>
    </submittedName>
</protein>
<proteinExistence type="predicted"/>
<accession>A0A2P2IHJ1</accession>
<dbReference type="AlphaFoldDB" id="A0A2P2IHJ1"/>
<reference evidence="1" key="1">
    <citation type="submission" date="2018-02" db="EMBL/GenBank/DDBJ databases">
        <title>Rhizophora mucronata_Transcriptome.</title>
        <authorList>
            <person name="Meera S.P."/>
            <person name="Sreeshan A."/>
            <person name="Augustine A."/>
        </authorList>
    </citation>
    <scope>NUCLEOTIDE SEQUENCE</scope>
    <source>
        <tissue evidence="1">Leaf</tissue>
    </source>
</reference>
<sequence length="62" mass="6940">MPLTFYFACLDGPFICSEVGLGSEPYLCRICCVRGSCPWPFRNCSCLFCQGFEVCINATLTR</sequence>
<name>A0A2P2IHJ1_RHIMU</name>
<dbReference type="EMBL" id="GGEC01000185">
    <property type="protein sequence ID" value="MBW80668.1"/>
    <property type="molecule type" value="Transcribed_RNA"/>
</dbReference>